<dbReference type="PANTHER" id="PTHR12205">
    <property type="entry name" value="CENTROMERE/KINETOCHORE PROTEIN ZW10"/>
    <property type="match status" value="1"/>
</dbReference>
<dbReference type="PANTHER" id="PTHR12205:SF0">
    <property type="entry name" value="CENTROMERE_KINETOCHORE PROTEIN ZW10 HOMOLOG"/>
    <property type="match status" value="1"/>
</dbReference>
<reference evidence="4" key="2">
    <citation type="journal article" date="2023" name="BMC Genomics">
        <title>Pest status, molecular evolution, and epigenetic factors derived from the genome assembly of Frankliniella fusca, a thysanopteran phytovirus vector.</title>
        <authorList>
            <person name="Catto M.A."/>
            <person name="Labadie P.E."/>
            <person name="Jacobson A.L."/>
            <person name="Kennedy G.G."/>
            <person name="Srinivasan R."/>
            <person name="Hunt B.G."/>
        </authorList>
    </citation>
    <scope>NUCLEOTIDE SEQUENCE</scope>
    <source>
        <strain evidence="4">PL_HMW_Pooled</strain>
    </source>
</reference>
<gene>
    <name evidence="4" type="ORF">KUF71_016895</name>
</gene>
<reference evidence="4" key="1">
    <citation type="submission" date="2021-07" db="EMBL/GenBank/DDBJ databases">
        <authorList>
            <person name="Catto M.A."/>
            <person name="Jacobson A."/>
            <person name="Kennedy G."/>
            <person name="Labadie P."/>
            <person name="Hunt B.G."/>
            <person name="Srinivasan R."/>
        </authorList>
    </citation>
    <scope>NUCLEOTIDE SEQUENCE</scope>
    <source>
        <strain evidence="4">PL_HMW_Pooled</strain>
        <tissue evidence="4">Head</tissue>
    </source>
</reference>
<dbReference type="Proteomes" id="UP001219518">
    <property type="component" value="Unassembled WGS sequence"/>
</dbReference>
<evidence type="ECO:0000313" key="4">
    <source>
        <dbReference type="EMBL" id="KAK3928671.1"/>
    </source>
</evidence>
<evidence type="ECO:0000313" key="5">
    <source>
        <dbReference type="Proteomes" id="UP001219518"/>
    </source>
</evidence>
<feature type="domain" description="ZW10 C-terminal helical" evidence="3">
    <location>
        <begin position="624"/>
        <end position="767"/>
    </location>
</feature>
<name>A0AAE1LQB2_9NEOP</name>
<feature type="domain" description="Centromere/kinetochore protein zw10 C-terminal" evidence="2">
    <location>
        <begin position="463"/>
        <end position="594"/>
    </location>
</feature>
<dbReference type="GO" id="GO:0007094">
    <property type="term" value="P:mitotic spindle assembly checkpoint signaling"/>
    <property type="evidence" value="ECO:0007669"/>
    <property type="project" value="TreeGrafter"/>
</dbReference>
<dbReference type="GO" id="GO:0006888">
    <property type="term" value="P:endoplasmic reticulum to Golgi vesicle-mediated transport"/>
    <property type="evidence" value="ECO:0007669"/>
    <property type="project" value="TreeGrafter"/>
</dbReference>
<proteinExistence type="predicted"/>
<comment type="caution">
    <text evidence="4">The sequence shown here is derived from an EMBL/GenBank/DDBJ whole genome shotgun (WGS) entry which is preliminary data.</text>
</comment>
<keyword evidence="5" id="KW-1185">Reference proteome</keyword>
<dbReference type="InterPro" id="IPR055148">
    <property type="entry name" value="ZW10_C_2"/>
</dbReference>
<dbReference type="GO" id="GO:0005737">
    <property type="term" value="C:cytoplasm"/>
    <property type="evidence" value="ECO:0007669"/>
    <property type="project" value="GOC"/>
</dbReference>
<dbReference type="InterPro" id="IPR048344">
    <property type="entry name" value="Zw10_middle"/>
</dbReference>
<accession>A0AAE1LQB2</accession>
<dbReference type="Gene3D" id="1.10.357.150">
    <property type="match status" value="1"/>
</dbReference>
<dbReference type="Pfam" id="PF22766">
    <property type="entry name" value="ZW10_C2"/>
    <property type="match status" value="1"/>
</dbReference>
<evidence type="ECO:0000259" key="1">
    <source>
        <dbReference type="Pfam" id="PF20665"/>
    </source>
</evidence>
<sequence length="768" mass="87653">MALESENKRPSFLEAVLENAGQAEMTALKERIVDVSQNVAELKLRVHDHLKNNFIEFDPLLKKSIGFLDKAVRTSDEINNLFNRIEFQAITFLFLQTKCDLANSTGELRNLHASLKEASVTLSITTELLQMEAAMKEVTDACPDGHYVDAAKSIQSFQELVRNSCSETQQLDIYQALIREFQSLVANFCYENTEKLYSFISWESNDIANNVVRSTLKIKSSCFKELQEVLQSLQLLNELHHWINKLRNFLMRSILLPLINNEGSVTIEDGELYSVMHVSIKTTSKRPSYLTTLDNLTKCFEFLHGELDMQFENNKSFINLLGAGCSEEFIDHLIKKCLKETVPSSSAELKKFDGIRERVAAFNNYMVGIEFLPEENHSLVDYVQNFNALCANKTCENYLKLARDIMKKDLQDMVEVGPEIPAVPISATLDNTSTDALIDNAVFLESFANVNIKSENELNPNLFQFPSCYVSKSILEILKLVGTILDEGVAQENELHQYYLSTAKSVFELYICVAPTIHEKLLNTIPQQVALFHNNCMYLAHRLVLLGFEVEASLRSVLKANIPVTFVDYVQTLRQLGTSTYLKHMQQQRKQMLDLVKESGKQRAYLRLATLGENSELSPDTERTLRQCLRQLELLQTVWQNVLPENVYCKSIGVLANAFIEELVLRVSTVEDIPANTAVKLTLLFKMVQERIPKLFQKDDEVVIFVKRWLQFQELINILSASLREIEENWADGKGPLAHEFTAEQVKQLIRALFQNTQRRAEVLSKIK</sequence>
<dbReference type="Pfam" id="PF20665">
    <property type="entry name" value="Zw10_middle"/>
    <property type="match status" value="1"/>
</dbReference>
<protein>
    <submittedName>
        <fullName evidence="4">Centromere/kinetochore protein zw10-like protein</fullName>
    </submittedName>
</protein>
<dbReference type="Pfam" id="PF20666">
    <property type="entry name" value="ZW10_C"/>
    <property type="match status" value="1"/>
</dbReference>
<dbReference type="GO" id="GO:1990423">
    <property type="term" value="C:RZZ complex"/>
    <property type="evidence" value="ECO:0007669"/>
    <property type="project" value="TreeGrafter"/>
</dbReference>
<dbReference type="EMBL" id="JAHWGI010001343">
    <property type="protein sequence ID" value="KAK3928671.1"/>
    <property type="molecule type" value="Genomic_DNA"/>
</dbReference>
<evidence type="ECO:0000259" key="2">
    <source>
        <dbReference type="Pfam" id="PF20666"/>
    </source>
</evidence>
<dbReference type="InterPro" id="IPR048343">
    <property type="entry name" value="ZW10_C"/>
</dbReference>
<organism evidence="4 5">
    <name type="scientific">Frankliniella fusca</name>
    <dbReference type="NCBI Taxonomy" id="407009"/>
    <lineage>
        <taxon>Eukaryota</taxon>
        <taxon>Metazoa</taxon>
        <taxon>Ecdysozoa</taxon>
        <taxon>Arthropoda</taxon>
        <taxon>Hexapoda</taxon>
        <taxon>Insecta</taxon>
        <taxon>Pterygota</taxon>
        <taxon>Neoptera</taxon>
        <taxon>Paraneoptera</taxon>
        <taxon>Thysanoptera</taxon>
        <taxon>Terebrantia</taxon>
        <taxon>Thripoidea</taxon>
        <taxon>Thripidae</taxon>
        <taxon>Frankliniella</taxon>
    </lineage>
</organism>
<evidence type="ECO:0000259" key="3">
    <source>
        <dbReference type="Pfam" id="PF22766"/>
    </source>
</evidence>
<dbReference type="AlphaFoldDB" id="A0AAE1LQB2"/>
<feature type="domain" description="Centromere/kinetochore protein zw10 middle" evidence="1">
    <location>
        <begin position="199"/>
        <end position="406"/>
    </location>
</feature>
<dbReference type="InterPro" id="IPR046362">
    <property type="entry name" value="Zw10/DSL1_C_sf"/>
</dbReference>